<proteinExistence type="predicted"/>
<dbReference type="Pfam" id="PF01418">
    <property type="entry name" value="HTH_6"/>
    <property type="match status" value="1"/>
</dbReference>
<evidence type="ECO:0000259" key="5">
    <source>
        <dbReference type="PROSITE" id="PS51464"/>
    </source>
</evidence>
<evidence type="ECO:0000259" key="4">
    <source>
        <dbReference type="PROSITE" id="PS51071"/>
    </source>
</evidence>
<dbReference type="InterPro" id="IPR046348">
    <property type="entry name" value="SIS_dom_sf"/>
</dbReference>
<evidence type="ECO:0000256" key="1">
    <source>
        <dbReference type="ARBA" id="ARBA00023015"/>
    </source>
</evidence>
<dbReference type="Gene3D" id="3.40.50.10490">
    <property type="entry name" value="Glucose-6-phosphate isomerase like protein, domain 1"/>
    <property type="match status" value="1"/>
</dbReference>
<keyword evidence="3" id="KW-0804">Transcription</keyword>
<evidence type="ECO:0000256" key="2">
    <source>
        <dbReference type="ARBA" id="ARBA00023125"/>
    </source>
</evidence>
<feature type="domain" description="SIS" evidence="5">
    <location>
        <begin position="130"/>
        <end position="271"/>
    </location>
</feature>
<dbReference type="InterPro" id="IPR036388">
    <property type="entry name" value="WH-like_DNA-bd_sf"/>
</dbReference>
<dbReference type="SUPFAM" id="SSF53697">
    <property type="entry name" value="SIS domain"/>
    <property type="match status" value="1"/>
</dbReference>
<dbReference type="AlphaFoldDB" id="A0AAP9MG29"/>
<dbReference type="Pfam" id="PF01380">
    <property type="entry name" value="SIS"/>
    <property type="match status" value="1"/>
</dbReference>
<gene>
    <name evidence="6" type="ORF">G4D54_06660</name>
</gene>
<sequence length="287" mass="32512">MTVVHSMTIFEQFEKLSLSTNEQAVANYILQNSSSAVTMSIKELANAAFTSTTTIIRLCKKLGFHGYKEFKIQLSKDVSFEMVKEFPIDVNAPFSVEDTSVSISQKIAYLTKTTINSCLKHMDYQIIEKVVQCMLEAENLLAIAVSDSFIRILDFQLKMMKINTYVKISILSPDQAYLCANATNKDFAMMVSYSGKTAEVINEAKILKQRGVKMVALTSNIDSPLARLSDLVLLLPNEEDKATATYSFSSQLAIEYTLNVLYSCFYNANFEESRKHLYYTRKQYLHD</sequence>
<evidence type="ECO:0000256" key="3">
    <source>
        <dbReference type="ARBA" id="ARBA00023163"/>
    </source>
</evidence>
<dbReference type="CDD" id="cd05013">
    <property type="entry name" value="SIS_RpiR"/>
    <property type="match status" value="1"/>
</dbReference>
<dbReference type="GO" id="GO:0097367">
    <property type="term" value="F:carbohydrate derivative binding"/>
    <property type="evidence" value="ECO:0007669"/>
    <property type="project" value="InterPro"/>
</dbReference>
<keyword evidence="2" id="KW-0238">DNA-binding</keyword>
<dbReference type="GO" id="GO:1901135">
    <property type="term" value="P:carbohydrate derivative metabolic process"/>
    <property type="evidence" value="ECO:0007669"/>
    <property type="project" value="InterPro"/>
</dbReference>
<dbReference type="PANTHER" id="PTHR30514">
    <property type="entry name" value="GLUCOKINASE"/>
    <property type="match status" value="1"/>
</dbReference>
<protein>
    <submittedName>
        <fullName evidence="6">MurR/RpiR family transcriptional regulator</fullName>
    </submittedName>
</protein>
<accession>A0AAP9MG29</accession>
<evidence type="ECO:0000313" key="6">
    <source>
        <dbReference type="EMBL" id="QJA02124.1"/>
    </source>
</evidence>
<dbReference type="RefSeq" id="WP_002608216.1">
    <property type="nucleotide sequence ID" value="NZ_BAAACC010000019.1"/>
</dbReference>
<name>A0AAP9MG29_CLOIN</name>
<organism evidence="6 7">
    <name type="scientific">Clostridium innocuum</name>
    <dbReference type="NCBI Taxonomy" id="1522"/>
    <lineage>
        <taxon>Bacteria</taxon>
        <taxon>Bacillati</taxon>
        <taxon>Bacillota</taxon>
        <taxon>Clostridia</taxon>
        <taxon>Eubacteriales</taxon>
        <taxon>Clostridiaceae</taxon>
        <taxon>Clostridium</taxon>
    </lineage>
</organism>
<dbReference type="EMBL" id="CP048838">
    <property type="protein sequence ID" value="QJA02124.1"/>
    <property type="molecule type" value="Genomic_DNA"/>
</dbReference>
<dbReference type="PROSITE" id="PS51464">
    <property type="entry name" value="SIS"/>
    <property type="match status" value="1"/>
</dbReference>
<dbReference type="Gene3D" id="1.10.10.10">
    <property type="entry name" value="Winged helix-like DNA-binding domain superfamily/Winged helix DNA-binding domain"/>
    <property type="match status" value="1"/>
</dbReference>
<dbReference type="InterPro" id="IPR047640">
    <property type="entry name" value="RpiR-like"/>
</dbReference>
<reference evidence="6 7" key="1">
    <citation type="submission" date="2020-02" db="EMBL/GenBank/DDBJ databases">
        <authorList>
            <person name="Kociolek L.K."/>
            <person name="Ozer E.A."/>
        </authorList>
    </citation>
    <scope>NUCLEOTIDE SEQUENCE [LARGE SCALE GENOMIC DNA]</scope>
    <source>
        <strain evidence="6 7">ATCC 14501</strain>
    </source>
</reference>
<dbReference type="GO" id="GO:0003700">
    <property type="term" value="F:DNA-binding transcription factor activity"/>
    <property type="evidence" value="ECO:0007669"/>
    <property type="project" value="InterPro"/>
</dbReference>
<dbReference type="InterPro" id="IPR001347">
    <property type="entry name" value="SIS_dom"/>
</dbReference>
<dbReference type="InterPro" id="IPR000281">
    <property type="entry name" value="HTH_RpiR"/>
</dbReference>
<dbReference type="GO" id="GO:0003677">
    <property type="term" value="F:DNA binding"/>
    <property type="evidence" value="ECO:0007669"/>
    <property type="project" value="UniProtKB-KW"/>
</dbReference>
<dbReference type="InterPro" id="IPR035472">
    <property type="entry name" value="RpiR-like_SIS"/>
</dbReference>
<dbReference type="PROSITE" id="PS51071">
    <property type="entry name" value="HTH_RPIR"/>
    <property type="match status" value="1"/>
</dbReference>
<keyword evidence="1" id="KW-0805">Transcription regulation</keyword>
<feature type="domain" description="HTH rpiR-type" evidence="4">
    <location>
        <begin position="5"/>
        <end position="81"/>
    </location>
</feature>
<dbReference type="SUPFAM" id="SSF46689">
    <property type="entry name" value="Homeodomain-like"/>
    <property type="match status" value="1"/>
</dbReference>
<dbReference type="GeneID" id="61925203"/>
<dbReference type="Proteomes" id="UP000503330">
    <property type="component" value="Chromosome"/>
</dbReference>
<dbReference type="InterPro" id="IPR009057">
    <property type="entry name" value="Homeodomain-like_sf"/>
</dbReference>
<dbReference type="PANTHER" id="PTHR30514:SF10">
    <property type="entry name" value="MURR_RPIR FAMILY TRANSCRIPTIONAL REGULATOR"/>
    <property type="match status" value="1"/>
</dbReference>
<evidence type="ECO:0000313" key="7">
    <source>
        <dbReference type="Proteomes" id="UP000503330"/>
    </source>
</evidence>